<dbReference type="PANTHER" id="PTHR43856:SF1">
    <property type="entry name" value="MITOCHONDRIAL CARDIOLIPIN HYDROLASE"/>
    <property type="match status" value="1"/>
</dbReference>
<dbReference type="Pfam" id="PF13091">
    <property type="entry name" value="PLDc_2"/>
    <property type="match status" value="2"/>
</dbReference>
<dbReference type="InterPro" id="IPR051406">
    <property type="entry name" value="PLD_domain"/>
</dbReference>
<keyword evidence="10" id="KW-1185">Reference proteome</keyword>
<gene>
    <name evidence="9" type="ORF">A4R35_16340</name>
</gene>
<dbReference type="SMART" id="SM00155">
    <property type="entry name" value="PLDc"/>
    <property type="match status" value="2"/>
</dbReference>
<evidence type="ECO:0000313" key="9">
    <source>
        <dbReference type="EMBL" id="RAQ97109.1"/>
    </source>
</evidence>
<keyword evidence="4" id="KW-0378">Hydrolase</keyword>
<comment type="similarity">
    <text evidence="2">Belongs to the phospholipase D family.</text>
</comment>
<dbReference type="PROSITE" id="PS50035">
    <property type="entry name" value="PLD"/>
    <property type="match status" value="2"/>
</dbReference>
<evidence type="ECO:0000256" key="5">
    <source>
        <dbReference type="ARBA" id="ARBA00022963"/>
    </source>
</evidence>
<protein>
    <recommendedName>
        <fullName evidence="3">phospholipase D</fullName>
        <ecNumber evidence="3">3.1.4.4</ecNumber>
    </recommendedName>
</protein>
<feature type="domain" description="PLD phosphodiesterase" evidence="8">
    <location>
        <begin position="148"/>
        <end position="175"/>
    </location>
</feature>
<comment type="catalytic activity">
    <reaction evidence="1">
        <text>a 1,2-diacyl-sn-glycero-3-phosphocholine + H2O = a 1,2-diacyl-sn-glycero-3-phosphate + choline + H(+)</text>
        <dbReference type="Rhea" id="RHEA:14445"/>
        <dbReference type="ChEBI" id="CHEBI:15354"/>
        <dbReference type="ChEBI" id="CHEBI:15377"/>
        <dbReference type="ChEBI" id="CHEBI:15378"/>
        <dbReference type="ChEBI" id="CHEBI:57643"/>
        <dbReference type="ChEBI" id="CHEBI:58608"/>
        <dbReference type="EC" id="3.1.4.4"/>
    </reaction>
</comment>
<name>A0A328VJ69_9CHLR</name>
<evidence type="ECO:0000313" key="10">
    <source>
        <dbReference type="Proteomes" id="UP000248706"/>
    </source>
</evidence>
<evidence type="ECO:0000256" key="1">
    <source>
        <dbReference type="ARBA" id="ARBA00000798"/>
    </source>
</evidence>
<dbReference type="InterPro" id="IPR001736">
    <property type="entry name" value="PLipase_D/transphosphatidylase"/>
</dbReference>
<dbReference type="GO" id="GO:0004630">
    <property type="term" value="F:phospholipase D activity"/>
    <property type="evidence" value="ECO:0007669"/>
    <property type="project" value="UniProtKB-EC"/>
</dbReference>
<dbReference type="AlphaFoldDB" id="A0A328VJ69"/>
<sequence>MSHLESRGRQWLPAILFSLTLSVLLQPLLSPGAGATALMASQSPAVHLSSLPVAVAPGPGVKGVQIFVEPQAGEQVILQAISEAQRSLAVEIYLLTDRSVIQALERAARRGLTVRVMLEPHPYGGGSPDGTMQQLRAAGVEARYANPAFPLTHAKLMIVDGERAYIMTGNFTRAALGGNRNVANREYGIIDPWPKDVSNLEALFEADWQRTASGSLIDDANLVISPGNARTSLQGLIGEAQQTLLVEEEEMRDQQIEAALVAAERRGVRVQVVLPAPRGGNDPNAEGIARLLQGGVAVREDDQLYMHAKMLVVDGREAFVGSENCSPPGLESNREVGILVADGKVLATLQTTFQADWSASQVVSRLS</sequence>
<dbReference type="SUPFAM" id="SSF56024">
    <property type="entry name" value="Phospholipase D/nuclease"/>
    <property type="match status" value="2"/>
</dbReference>
<evidence type="ECO:0000256" key="3">
    <source>
        <dbReference type="ARBA" id="ARBA00012027"/>
    </source>
</evidence>
<keyword evidence="5" id="KW-0442">Lipid degradation</keyword>
<dbReference type="GO" id="GO:0016042">
    <property type="term" value="P:lipid catabolic process"/>
    <property type="evidence" value="ECO:0007669"/>
    <property type="project" value="UniProtKB-KW"/>
</dbReference>
<keyword evidence="6" id="KW-0443">Lipid metabolism</keyword>
<dbReference type="CDD" id="cd09128">
    <property type="entry name" value="PLDc_unchar1_2"/>
    <property type="match status" value="1"/>
</dbReference>
<dbReference type="InterPro" id="IPR025202">
    <property type="entry name" value="PLD-like_dom"/>
</dbReference>
<proteinExistence type="inferred from homology"/>
<organism evidence="9 10">
    <name type="scientific">Thermogemmatispora tikiterensis</name>
    <dbReference type="NCBI Taxonomy" id="1825093"/>
    <lineage>
        <taxon>Bacteria</taxon>
        <taxon>Bacillati</taxon>
        <taxon>Chloroflexota</taxon>
        <taxon>Ktedonobacteria</taxon>
        <taxon>Thermogemmatisporales</taxon>
        <taxon>Thermogemmatisporaceae</taxon>
        <taxon>Thermogemmatispora</taxon>
    </lineage>
</organism>
<reference evidence="9 10" key="1">
    <citation type="submission" date="2016-08" db="EMBL/GenBank/DDBJ databases">
        <title>Analysis of Carbohydrate Active Enzymes in Thermogemmatispora T81 Reveals Carbohydrate Degradation Ability.</title>
        <authorList>
            <person name="Tomazini A."/>
            <person name="Lal S."/>
            <person name="Stott M."/>
            <person name="Henrissat B."/>
            <person name="Polikarpov I."/>
            <person name="Sparling R."/>
            <person name="Levin D.B."/>
        </authorList>
    </citation>
    <scope>NUCLEOTIDE SEQUENCE [LARGE SCALE GENOMIC DNA]</scope>
    <source>
        <strain evidence="9 10">T81</strain>
    </source>
</reference>
<dbReference type="EC" id="3.1.4.4" evidence="3"/>
<evidence type="ECO:0000259" key="8">
    <source>
        <dbReference type="PROSITE" id="PS50035"/>
    </source>
</evidence>
<evidence type="ECO:0000256" key="4">
    <source>
        <dbReference type="ARBA" id="ARBA00022801"/>
    </source>
</evidence>
<dbReference type="RefSeq" id="WP_189361930.1">
    <property type="nucleotide sequence ID" value="NZ_MCIF01000002.1"/>
</dbReference>
<comment type="caution">
    <text evidence="9">The sequence shown here is derived from an EMBL/GenBank/DDBJ whole genome shotgun (WGS) entry which is preliminary data.</text>
</comment>
<evidence type="ECO:0000256" key="7">
    <source>
        <dbReference type="SAM" id="Coils"/>
    </source>
</evidence>
<dbReference type="Gene3D" id="3.30.870.10">
    <property type="entry name" value="Endonuclease Chain A"/>
    <property type="match status" value="2"/>
</dbReference>
<dbReference type="GO" id="GO:0016891">
    <property type="term" value="F:RNA endonuclease activity producing 5'-phosphomonoesters, hydrolytic mechanism"/>
    <property type="evidence" value="ECO:0007669"/>
    <property type="project" value="TreeGrafter"/>
</dbReference>
<dbReference type="Proteomes" id="UP000248706">
    <property type="component" value="Unassembled WGS sequence"/>
</dbReference>
<evidence type="ECO:0000256" key="2">
    <source>
        <dbReference type="ARBA" id="ARBA00008664"/>
    </source>
</evidence>
<feature type="domain" description="PLD phosphodiesterase" evidence="8">
    <location>
        <begin position="302"/>
        <end position="329"/>
    </location>
</feature>
<accession>A0A328VJ69</accession>
<dbReference type="PANTHER" id="PTHR43856">
    <property type="entry name" value="CARDIOLIPIN HYDROLASE"/>
    <property type="match status" value="1"/>
</dbReference>
<keyword evidence="7" id="KW-0175">Coiled coil</keyword>
<feature type="coiled-coil region" evidence="7">
    <location>
        <begin position="237"/>
        <end position="266"/>
    </location>
</feature>
<dbReference type="EMBL" id="MCIF01000002">
    <property type="protein sequence ID" value="RAQ97109.1"/>
    <property type="molecule type" value="Genomic_DNA"/>
</dbReference>
<dbReference type="GO" id="GO:0006793">
    <property type="term" value="P:phosphorus metabolic process"/>
    <property type="evidence" value="ECO:0007669"/>
    <property type="project" value="UniProtKB-ARBA"/>
</dbReference>
<evidence type="ECO:0000256" key="6">
    <source>
        <dbReference type="ARBA" id="ARBA00023098"/>
    </source>
</evidence>